<dbReference type="RefSeq" id="WP_183214373.1">
    <property type="nucleotide sequence ID" value="NZ_JACHOR010000005.1"/>
</dbReference>
<dbReference type="EMBL" id="JACHOR010000005">
    <property type="protein sequence ID" value="MBB5747400.1"/>
    <property type="molecule type" value="Genomic_DNA"/>
</dbReference>
<organism evidence="1 2">
    <name type="scientific">Brevundimonas variabilis</name>
    <dbReference type="NCBI Taxonomy" id="74312"/>
    <lineage>
        <taxon>Bacteria</taxon>
        <taxon>Pseudomonadati</taxon>
        <taxon>Pseudomonadota</taxon>
        <taxon>Alphaproteobacteria</taxon>
        <taxon>Caulobacterales</taxon>
        <taxon>Caulobacteraceae</taxon>
        <taxon>Brevundimonas</taxon>
    </lineage>
</organism>
<gene>
    <name evidence="1" type="ORF">GGR13_003021</name>
</gene>
<dbReference type="Proteomes" id="UP000545037">
    <property type="component" value="Unassembled WGS sequence"/>
</dbReference>
<reference evidence="1 2" key="1">
    <citation type="submission" date="2020-08" db="EMBL/GenBank/DDBJ databases">
        <title>Genomic Encyclopedia of Type Strains, Phase IV (KMG-IV): sequencing the most valuable type-strain genomes for metagenomic binning, comparative biology and taxonomic classification.</title>
        <authorList>
            <person name="Goeker M."/>
        </authorList>
    </citation>
    <scope>NUCLEOTIDE SEQUENCE [LARGE SCALE GENOMIC DNA]</scope>
    <source>
        <strain evidence="1 2">DSM 4737</strain>
    </source>
</reference>
<accession>A0A7W9FFJ5</accession>
<name>A0A7W9FFJ5_9CAUL</name>
<proteinExistence type="predicted"/>
<sequence>MFVPARASGTATATGYNDLYIRDNFSDTGVIPSSGNPCQSPDIIPLQSGSLTWVTANSTYAGPDQGLSIVNGGVNNIYVRARNLNTVAAAGTASLYYADASLFLLPTSWIPVSAAGGSGSVSLVDGAGSASIAAGGVALSSPSFLLTGLPSGPHYCLISVLQTAAHPVQVPASFQTNAAFSVWVQNNPAVGWRNISYQPSGSVQLIRTFSFASINSGPEYFHFRVLGRGFVAGTTVTAQCTDQLCPINQRLTLPAPDVNGNQVTGFDASVPASFSGNLVMTATSPSGAFPPGAVLTMTYYQYPDLNDALEMRAANLFEISRNTEVGPTPVAARLIMIGECTVTVLGG</sequence>
<evidence type="ECO:0000313" key="2">
    <source>
        <dbReference type="Proteomes" id="UP000545037"/>
    </source>
</evidence>
<evidence type="ECO:0000313" key="1">
    <source>
        <dbReference type="EMBL" id="MBB5747400.1"/>
    </source>
</evidence>
<dbReference type="AlphaFoldDB" id="A0A7W9FFJ5"/>
<keyword evidence="2" id="KW-1185">Reference proteome</keyword>
<comment type="caution">
    <text evidence="1">The sequence shown here is derived from an EMBL/GenBank/DDBJ whole genome shotgun (WGS) entry which is preliminary data.</text>
</comment>
<protein>
    <submittedName>
        <fullName evidence="1">Uncharacterized protein</fullName>
    </submittedName>
</protein>